<dbReference type="Proteomes" id="UP000265520">
    <property type="component" value="Unassembled WGS sequence"/>
</dbReference>
<evidence type="ECO:0000313" key="2">
    <source>
        <dbReference type="Proteomes" id="UP000265520"/>
    </source>
</evidence>
<name>A0A392SVV5_9FABA</name>
<sequence length="38" mass="4358">MFCRGEVLVAIFAIKVDIAKAFDILQWSNNLELINNFT</sequence>
<reference evidence="1 2" key="1">
    <citation type="journal article" date="2018" name="Front. Plant Sci.">
        <title>Red Clover (Trifolium pratense) and Zigzag Clover (T. medium) - A Picture of Genomic Similarities and Differences.</title>
        <authorList>
            <person name="Dluhosova J."/>
            <person name="Istvanek J."/>
            <person name="Nedelnik J."/>
            <person name="Repkova J."/>
        </authorList>
    </citation>
    <scope>NUCLEOTIDE SEQUENCE [LARGE SCALE GENOMIC DNA]</scope>
    <source>
        <strain evidence="2">cv. 10/8</strain>
        <tissue evidence="1">Leaf</tissue>
    </source>
</reference>
<keyword evidence="2" id="KW-1185">Reference proteome</keyword>
<dbReference type="EMBL" id="LXQA010455750">
    <property type="protein sequence ID" value="MCI52971.1"/>
    <property type="molecule type" value="Genomic_DNA"/>
</dbReference>
<organism evidence="1 2">
    <name type="scientific">Trifolium medium</name>
    <dbReference type="NCBI Taxonomy" id="97028"/>
    <lineage>
        <taxon>Eukaryota</taxon>
        <taxon>Viridiplantae</taxon>
        <taxon>Streptophyta</taxon>
        <taxon>Embryophyta</taxon>
        <taxon>Tracheophyta</taxon>
        <taxon>Spermatophyta</taxon>
        <taxon>Magnoliopsida</taxon>
        <taxon>eudicotyledons</taxon>
        <taxon>Gunneridae</taxon>
        <taxon>Pentapetalae</taxon>
        <taxon>rosids</taxon>
        <taxon>fabids</taxon>
        <taxon>Fabales</taxon>
        <taxon>Fabaceae</taxon>
        <taxon>Papilionoideae</taxon>
        <taxon>50 kb inversion clade</taxon>
        <taxon>NPAAA clade</taxon>
        <taxon>Hologalegina</taxon>
        <taxon>IRL clade</taxon>
        <taxon>Trifolieae</taxon>
        <taxon>Trifolium</taxon>
    </lineage>
</organism>
<comment type="caution">
    <text evidence="1">The sequence shown here is derived from an EMBL/GenBank/DDBJ whole genome shotgun (WGS) entry which is preliminary data.</text>
</comment>
<dbReference type="AlphaFoldDB" id="A0A392SVV5"/>
<accession>A0A392SVV5</accession>
<feature type="non-terminal residue" evidence="1">
    <location>
        <position position="38"/>
    </location>
</feature>
<protein>
    <submittedName>
        <fullName evidence="1">Uncharacterized protein</fullName>
    </submittedName>
</protein>
<proteinExistence type="predicted"/>
<evidence type="ECO:0000313" key="1">
    <source>
        <dbReference type="EMBL" id="MCI52971.1"/>
    </source>
</evidence>